<gene>
    <name evidence="5" type="ORF">CLV43_104535</name>
</gene>
<name>A0A2T0TAL3_9PSEU</name>
<keyword evidence="4" id="KW-0143">Chaperone</keyword>
<evidence type="ECO:0000313" key="5">
    <source>
        <dbReference type="EMBL" id="PRY42700.1"/>
    </source>
</evidence>
<dbReference type="AlphaFoldDB" id="A0A2T0TAL3"/>
<proteinExistence type="inferred from homology"/>
<dbReference type="RefSeq" id="WP_106188067.1">
    <property type="nucleotide sequence ID" value="NZ_PVTF01000004.1"/>
</dbReference>
<sequence length="277" mass="30360">MNLQAGDNVLRSRVVLPVVALYNAWQAEGLPELHRALYTQIDFDSTAIAEGDLNDALALFQSGWTTLERLGLARGRNVHPDLGRSLRLIAEAGTEYWAFFNQGDEEARSALVAVSGDDAIRVVLTADKHFVLEPVRAEDAPQSLVAVLPEVGPGKGPLISLPVDALQPKPRHAREEEGSFLQQNRYATSPQEQQTIALKKLLAEKRLGGGQLYAARRNHLGKKVRCPKPLTFFDTVGGRYLQYQVSSNGLPWNTVQPADFGTMTARLGMLPSTIPNV</sequence>
<dbReference type="OrthoDB" id="3675768at2"/>
<comment type="similarity">
    <text evidence="2">Belongs to the EspG family.</text>
</comment>
<comment type="subcellular location">
    <subcellularLocation>
        <location evidence="1">Cytoplasm</location>
    </subcellularLocation>
</comment>
<dbReference type="Pfam" id="PF14011">
    <property type="entry name" value="ESX-1_EspG"/>
    <property type="match status" value="1"/>
</dbReference>
<dbReference type="InterPro" id="IPR025734">
    <property type="entry name" value="EspG"/>
</dbReference>
<comment type="caution">
    <text evidence="5">The sequence shown here is derived from an EMBL/GenBank/DDBJ whole genome shotgun (WGS) entry which is preliminary data.</text>
</comment>
<dbReference type="EMBL" id="PVTF01000004">
    <property type="protein sequence ID" value="PRY42700.1"/>
    <property type="molecule type" value="Genomic_DNA"/>
</dbReference>
<organism evidence="5 6">
    <name type="scientific">Umezawaea tangerina</name>
    <dbReference type="NCBI Taxonomy" id="84725"/>
    <lineage>
        <taxon>Bacteria</taxon>
        <taxon>Bacillati</taxon>
        <taxon>Actinomycetota</taxon>
        <taxon>Actinomycetes</taxon>
        <taxon>Pseudonocardiales</taxon>
        <taxon>Pseudonocardiaceae</taxon>
        <taxon>Umezawaea</taxon>
    </lineage>
</organism>
<evidence type="ECO:0000256" key="2">
    <source>
        <dbReference type="ARBA" id="ARBA00006411"/>
    </source>
</evidence>
<evidence type="ECO:0000313" key="6">
    <source>
        <dbReference type="Proteomes" id="UP000239494"/>
    </source>
</evidence>
<protein>
    <submittedName>
        <fullName evidence="5">ESAT-6 protein secretion system EspG family protein</fullName>
    </submittedName>
</protein>
<evidence type="ECO:0000256" key="1">
    <source>
        <dbReference type="ARBA" id="ARBA00004496"/>
    </source>
</evidence>
<evidence type="ECO:0000256" key="3">
    <source>
        <dbReference type="ARBA" id="ARBA00022490"/>
    </source>
</evidence>
<keyword evidence="3" id="KW-0963">Cytoplasm</keyword>
<reference evidence="5 6" key="1">
    <citation type="submission" date="2018-03" db="EMBL/GenBank/DDBJ databases">
        <title>Genomic Encyclopedia of Archaeal and Bacterial Type Strains, Phase II (KMG-II): from individual species to whole genera.</title>
        <authorList>
            <person name="Goeker M."/>
        </authorList>
    </citation>
    <scope>NUCLEOTIDE SEQUENCE [LARGE SCALE GENOMIC DNA]</scope>
    <source>
        <strain evidence="5 6">DSM 44720</strain>
    </source>
</reference>
<evidence type="ECO:0000256" key="4">
    <source>
        <dbReference type="ARBA" id="ARBA00023186"/>
    </source>
</evidence>
<keyword evidence="6" id="KW-1185">Reference proteome</keyword>
<dbReference type="Proteomes" id="UP000239494">
    <property type="component" value="Unassembled WGS sequence"/>
</dbReference>
<accession>A0A2T0TAL3</accession>